<feature type="compositionally biased region" description="Polar residues" evidence="1">
    <location>
        <begin position="184"/>
        <end position="195"/>
    </location>
</feature>
<sequence>MSMTKDDANNIKGFFAIGQTGTLDDYCTHHGLSVDRLWKFISKSGRLKTSFNKHKVSASGFSRLESEITDDEVDRLFSQEEKRRIRKNELRKQRRAKDPSKDAQGWTRAPVEDIAAAAMPSTAHGLNNNSIDTIDTLRTVPNDCLHPSTPIFHACRGQTEINANCLSGSRRRAAPNRRIWTGPSAGTSPMTPSRTDNPRRPPGKVSDVAIDPSPPTS</sequence>
<dbReference type="AlphaFoldDB" id="K0SZT4"/>
<evidence type="ECO:0000313" key="2">
    <source>
        <dbReference type="EMBL" id="EJK71898.1"/>
    </source>
</evidence>
<proteinExistence type="predicted"/>
<name>K0SZT4_THAOC</name>
<reference evidence="2 3" key="1">
    <citation type="journal article" date="2012" name="Genome Biol.">
        <title>Genome and low-iron response of an oceanic diatom adapted to chronic iron limitation.</title>
        <authorList>
            <person name="Lommer M."/>
            <person name="Specht M."/>
            <person name="Roy A.S."/>
            <person name="Kraemer L."/>
            <person name="Andreson R."/>
            <person name="Gutowska M.A."/>
            <person name="Wolf J."/>
            <person name="Bergner S.V."/>
            <person name="Schilhabel M.B."/>
            <person name="Klostermeier U.C."/>
            <person name="Beiko R.G."/>
            <person name="Rosenstiel P."/>
            <person name="Hippler M."/>
            <person name="Laroche J."/>
        </authorList>
    </citation>
    <scope>NUCLEOTIDE SEQUENCE [LARGE SCALE GENOMIC DNA]</scope>
    <source>
        <strain evidence="2 3">CCMP1005</strain>
    </source>
</reference>
<comment type="caution">
    <text evidence="2">The sequence shown here is derived from an EMBL/GenBank/DDBJ whole genome shotgun (WGS) entry which is preliminary data.</text>
</comment>
<dbReference type="Proteomes" id="UP000266841">
    <property type="component" value="Unassembled WGS sequence"/>
</dbReference>
<evidence type="ECO:0000313" key="3">
    <source>
        <dbReference type="Proteomes" id="UP000266841"/>
    </source>
</evidence>
<evidence type="ECO:0000256" key="1">
    <source>
        <dbReference type="SAM" id="MobiDB-lite"/>
    </source>
</evidence>
<dbReference type="EMBL" id="AGNL01006626">
    <property type="protein sequence ID" value="EJK71898.1"/>
    <property type="molecule type" value="Genomic_DNA"/>
</dbReference>
<feature type="compositionally biased region" description="Basic and acidic residues" evidence="1">
    <location>
        <begin position="88"/>
        <end position="101"/>
    </location>
</feature>
<feature type="region of interest" description="Disordered" evidence="1">
    <location>
        <begin position="169"/>
        <end position="217"/>
    </location>
</feature>
<organism evidence="2 3">
    <name type="scientific">Thalassiosira oceanica</name>
    <name type="common">Marine diatom</name>
    <dbReference type="NCBI Taxonomy" id="159749"/>
    <lineage>
        <taxon>Eukaryota</taxon>
        <taxon>Sar</taxon>
        <taxon>Stramenopiles</taxon>
        <taxon>Ochrophyta</taxon>
        <taxon>Bacillariophyta</taxon>
        <taxon>Coscinodiscophyceae</taxon>
        <taxon>Thalassiosirophycidae</taxon>
        <taxon>Thalassiosirales</taxon>
        <taxon>Thalassiosiraceae</taxon>
        <taxon>Thalassiosira</taxon>
    </lineage>
</organism>
<protein>
    <submittedName>
        <fullName evidence="2">Uncharacterized protein</fullName>
    </submittedName>
</protein>
<gene>
    <name evidence="2" type="ORF">THAOC_06618</name>
</gene>
<keyword evidence="3" id="KW-1185">Reference proteome</keyword>
<accession>K0SZT4</accession>
<feature type="region of interest" description="Disordered" evidence="1">
    <location>
        <begin position="88"/>
        <end position="107"/>
    </location>
</feature>